<dbReference type="EMBL" id="CAJNOW010012786">
    <property type="protein sequence ID" value="CAF1613759.1"/>
    <property type="molecule type" value="Genomic_DNA"/>
</dbReference>
<evidence type="ECO:0000313" key="4">
    <source>
        <dbReference type="EMBL" id="CAF2198954.1"/>
    </source>
</evidence>
<evidence type="ECO:0000313" key="2">
    <source>
        <dbReference type="EMBL" id="CAF1270101.1"/>
    </source>
</evidence>
<evidence type="ECO:0008006" key="6">
    <source>
        <dbReference type="Google" id="ProtNLM"/>
    </source>
</evidence>
<sequence>MTCTANCSQVGICSFNNTCICPPCFMGNRCETSTNVIQFSLTFAIQWDIETTGVNSNFNIPQFIYTFVIAAMLVMALTNNIACLQTFMKHDIRSTNCGLLQITYCIAGLITIIGLEFRMLTMLEFNQLTQSYSYRYAACNVIPVIVIIMVDICMWLSSALIVEFVLLECFNFNLYRSRRFAVISSISGTILTIGTHFHEIIARRPLPDPIRASLYSCTFAFPLPLDIIDKTLRVCHVILPLTVHFLGIIVMIVNITRRTLLVHSRDDFFHVFIEQCIKRKHFFVPPFLIILSNLPHLILHLKGECEDARNINILRLHIAFNILIYLPPSITFFVYIFPSKSYMHQFQTTPMGRWLKRIYNCNYKRNIRRISIQSRVISNKTVFSNLSFSARIIEK</sequence>
<reference evidence="3" key="1">
    <citation type="submission" date="2021-02" db="EMBL/GenBank/DDBJ databases">
        <authorList>
            <person name="Nowell W R."/>
        </authorList>
    </citation>
    <scope>NUCLEOTIDE SEQUENCE</scope>
</reference>
<feature type="transmembrane region" description="Helical" evidence="1">
    <location>
        <begin position="282"/>
        <end position="301"/>
    </location>
</feature>
<comment type="caution">
    <text evidence="3">The sequence shown here is derived from an EMBL/GenBank/DDBJ whole genome shotgun (WGS) entry which is preliminary data.</text>
</comment>
<keyword evidence="1" id="KW-0812">Transmembrane</keyword>
<feature type="transmembrane region" description="Helical" evidence="1">
    <location>
        <begin position="141"/>
        <end position="167"/>
    </location>
</feature>
<feature type="transmembrane region" description="Helical" evidence="1">
    <location>
        <begin position="179"/>
        <end position="197"/>
    </location>
</feature>
<feature type="transmembrane region" description="Helical" evidence="1">
    <location>
        <begin position="237"/>
        <end position="255"/>
    </location>
</feature>
<gene>
    <name evidence="2" type="ORF">CJN711_LOCUS15435</name>
    <name evidence="3" type="ORF">KQP761_LOCUS23686</name>
    <name evidence="4" type="ORF">MBJ925_LOCUS35280</name>
</gene>
<evidence type="ECO:0000313" key="3">
    <source>
        <dbReference type="EMBL" id="CAF1613759.1"/>
    </source>
</evidence>
<dbReference type="Gene3D" id="1.20.1070.10">
    <property type="entry name" value="Rhodopsin 7-helix transmembrane proteins"/>
    <property type="match status" value="1"/>
</dbReference>
<dbReference type="Proteomes" id="UP000663834">
    <property type="component" value="Unassembled WGS sequence"/>
</dbReference>
<dbReference type="EMBL" id="CAJNOV010007132">
    <property type="protein sequence ID" value="CAF1270101.1"/>
    <property type="molecule type" value="Genomic_DNA"/>
</dbReference>
<feature type="transmembrane region" description="Helical" evidence="1">
    <location>
        <begin position="313"/>
        <end position="337"/>
    </location>
</feature>
<organism evidence="3 5">
    <name type="scientific">Rotaria magnacalcarata</name>
    <dbReference type="NCBI Taxonomy" id="392030"/>
    <lineage>
        <taxon>Eukaryota</taxon>
        <taxon>Metazoa</taxon>
        <taxon>Spiralia</taxon>
        <taxon>Gnathifera</taxon>
        <taxon>Rotifera</taxon>
        <taxon>Eurotatoria</taxon>
        <taxon>Bdelloidea</taxon>
        <taxon>Philodinida</taxon>
        <taxon>Philodinidae</taxon>
        <taxon>Rotaria</taxon>
    </lineage>
</organism>
<feature type="transmembrane region" description="Helical" evidence="1">
    <location>
        <begin position="63"/>
        <end position="87"/>
    </location>
</feature>
<feature type="transmembrane region" description="Helical" evidence="1">
    <location>
        <begin position="99"/>
        <end position="121"/>
    </location>
</feature>
<proteinExistence type="predicted"/>
<evidence type="ECO:0000313" key="5">
    <source>
        <dbReference type="Proteomes" id="UP000663834"/>
    </source>
</evidence>
<keyword evidence="1" id="KW-0472">Membrane</keyword>
<dbReference type="EMBL" id="CAJNRE010019489">
    <property type="protein sequence ID" value="CAF2198954.1"/>
    <property type="molecule type" value="Genomic_DNA"/>
</dbReference>
<dbReference type="Proteomes" id="UP000663824">
    <property type="component" value="Unassembled WGS sequence"/>
</dbReference>
<accession>A0A816BUV1</accession>
<name>A0A816BUV1_9BILA</name>
<evidence type="ECO:0000256" key="1">
    <source>
        <dbReference type="SAM" id="Phobius"/>
    </source>
</evidence>
<dbReference type="OrthoDB" id="9983258at2759"/>
<dbReference type="Proteomes" id="UP000663855">
    <property type="component" value="Unassembled WGS sequence"/>
</dbReference>
<protein>
    <recommendedName>
        <fullName evidence="6">G protein-coupled receptor</fullName>
    </recommendedName>
</protein>
<dbReference type="AlphaFoldDB" id="A0A816BUV1"/>
<keyword evidence="1" id="KW-1133">Transmembrane helix</keyword>